<dbReference type="AlphaFoldDB" id="A0A7X2IK95"/>
<feature type="region of interest" description="Disordered" evidence="1">
    <location>
        <begin position="222"/>
        <end position="245"/>
    </location>
</feature>
<proteinExistence type="predicted"/>
<dbReference type="Pfam" id="PF19116">
    <property type="entry name" value="DUF5801"/>
    <property type="match status" value="1"/>
</dbReference>
<protein>
    <recommendedName>
        <fullName evidence="2">DUF5801 domain-containing protein</fullName>
    </recommendedName>
</protein>
<dbReference type="EMBL" id="WKJJ01000003">
    <property type="protein sequence ID" value="MRV71092.1"/>
    <property type="molecule type" value="Genomic_DNA"/>
</dbReference>
<evidence type="ECO:0000259" key="2">
    <source>
        <dbReference type="Pfam" id="PF19116"/>
    </source>
</evidence>
<dbReference type="Proteomes" id="UP000446768">
    <property type="component" value="Unassembled WGS sequence"/>
</dbReference>
<organism evidence="3 4">
    <name type="scientific">Pseudoduganella rivuli</name>
    <dbReference type="NCBI Taxonomy" id="2666085"/>
    <lineage>
        <taxon>Bacteria</taxon>
        <taxon>Pseudomonadati</taxon>
        <taxon>Pseudomonadota</taxon>
        <taxon>Betaproteobacteria</taxon>
        <taxon>Burkholderiales</taxon>
        <taxon>Oxalobacteraceae</taxon>
        <taxon>Telluria group</taxon>
        <taxon>Pseudoduganella</taxon>
    </lineage>
</organism>
<reference evidence="3 4" key="1">
    <citation type="submission" date="2019-11" db="EMBL/GenBank/DDBJ databases">
        <title>Novel species isolated from a subtropical stream in China.</title>
        <authorList>
            <person name="Lu H."/>
        </authorList>
    </citation>
    <scope>NUCLEOTIDE SEQUENCE [LARGE SCALE GENOMIC DNA]</scope>
    <source>
        <strain evidence="3 4">FT92W</strain>
    </source>
</reference>
<accession>A0A7X2IK95</accession>
<dbReference type="InterPro" id="IPR043824">
    <property type="entry name" value="DUF5801"/>
</dbReference>
<evidence type="ECO:0000313" key="4">
    <source>
        <dbReference type="Proteomes" id="UP000446768"/>
    </source>
</evidence>
<feature type="domain" description="DUF5801" evidence="2">
    <location>
        <begin position="453"/>
        <end position="602"/>
    </location>
</feature>
<comment type="caution">
    <text evidence="3">The sequence shown here is derived from an EMBL/GenBank/DDBJ whole genome shotgun (WGS) entry which is preliminary data.</text>
</comment>
<evidence type="ECO:0000256" key="1">
    <source>
        <dbReference type="SAM" id="MobiDB-lite"/>
    </source>
</evidence>
<keyword evidence="4" id="KW-1185">Reference proteome</keyword>
<sequence length="997" mass="100478">MSILNVTYGIGVTLDESIGLQNLAATPSAAGDANDNDISASSLPLAFSSRLTASGVTGTPINAALSGYNGSNSGTNAFNFTVSNAIGLSFTDSAGDALNGDPSGLFTTAGNVAITLWTDPVNNNIVYGKANGTTVFAAYMEETGTPIAGAKIWMVQYAAIKDPTTNPDESLNLLNKVFATVDKQVEFSLANAPSGQNLFLTMGNASAAIVITGANPANQSTGASITTGDTVNTSQGGGSTTIGSNNQMIDPAEGMYFTFVTGANPALTIPNLDHGEAVLESNIQFSGMLDATAASFDIVQLEKGKLATVQLSAYTTTVHTGADYIDHLHDNVPVVIDSVLVRDSTGTIIENSNGSVNTAGLSITFSGGVATVTGVQAGYTIDYHTTSDHTRLLVSNTGTGTGTNGASFDVGGFTLLHTAADTAEIGSVMKFEDAGPSISAGIALDSTILNTQDAQTIGAATDSDAQAFAAAFKINSSSYDSDGPGAITWSYALALTAQGENSGLKSGGATLYLHLTAAGKVVASTTSVLADVSAANTVFDLTASAAGTVTLQQYSRVDHALPGVGSNFAAQEAILANGLVSLNATARITDGDSDFTTSTAKLDLGGNVRFDDDGPTAFTPASISLVNSGTAVGSAAMHAAASVGADISASSKFVDIVAADNFLYASDGATLLKSGGENIILSGYGSTVLSAKTVSGATVFTATLNNGTDQYTIDFDRAIDDGSGVSFLGAAPVRSGNPTFNLIDNVGGSTLDLLFSGGDTSHGVPTSHTVNVSTNGAGVDNQSMNSAGTLGETLRIDFETGAALSGSPLGSDFTAGVHQTVNGYSFLLTQNTPSGTTATAYIQVFDADNDKVLVNDPGDTLDTITLVSVGGTVIYDGAFHTATINGSQVSGMLYNGGIVLTGLNEGATGDGTGGDDPAIKVSTANGFNRVEVSNFAGQTVNGQLLGGTGFDIAPAGVDQAVAGAAFAFNLPIQVTDFDGDYGPVELIAVNITPVPLG</sequence>
<name>A0A7X2IK95_9BURK</name>
<gene>
    <name evidence="3" type="ORF">GJ700_05090</name>
</gene>
<feature type="compositionally biased region" description="Polar residues" evidence="1">
    <location>
        <begin position="222"/>
        <end position="231"/>
    </location>
</feature>
<evidence type="ECO:0000313" key="3">
    <source>
        <dbReference type="EMBL" id="MRV71092.1"/>
    </source>
</evidence>
<dbReference type="RefSeq" id="WP_154371593.1">
    <property type="nucleotide sequence ID" value="NZ_WKJJ01000003.1"/>
</dbReference>